<sequence>MVYQSFASPLPSPPADGHALPFLPAKRLDSIRKAYASPLTPVRSQGSWFVSGADSDADSEGSDDSQGTGRRSSDGRLQSIPTIVLSEYHVIGIYDESKSTNSLGPASAPPQSPVSQFLLSEEDIQSSLNANLRRERLVGFGSRLTGLGEKMAMMNIDSTSFNQHRITMDSPTRSRSVSPPPVSVAPPQRIQLQQGRNRTTMPNGSPIKDLRRASTESIRPLTYTSAAFDNIHSSSSHDTPTPKVVSPSVVKMHSAHSATRSSTPREPFNLPSRHPMGKAIKRPALVRADKSIDLQRVGRKVGRFDAIPQESYQTNWSSFDESSQEPSWMATAGQNFRRNSNSDILPTPVTAPKPAAFFDCAHDSATEDDHTSSITQFRAFPKPTFTWTPTGLTRKVFKPYLFLLVPLVLMFLHVYYSAVNQEFLRAGNAMVFGQPVVHSGVWSSRDLMLIDDHFDGLSHHPADGSRWYAESPESTEKKKDTTTESSHAGHNGHVTGGRRIRWLRRA</sequence>
<comment type="caution">
    <text evidence="1">The sequence shown here is derived from an EMBL/GenBank/DDBJ whole genome shotgun (WGS) entry which is preliminary data.</text>
</comment>
<accession>A0ACC2XKN7</accession>
<organism evidence="1 2">
    <name type="scientific">Naganishia vaughanmartiniae</name>
    <dbReference type="NCBI Taxonomy" id="1424756"/>
    <lineage>
        <taxon>Eukaryota</taxon>
        <taxon>Fungi</taxon>
        <taxon>Dikarya</taxon>
        <taxon>Basidiomycota</taxon>
        <taxon>Agaricomycotina</taxon>
        <taxon>Tremellomycetes</taxon>
        <taxon>Filobasidiales</taxon>
        <taxon>Filobasidiaceae</taxon>
        <taxon>Naganishia</taxon>
    </lineage>
</organism>
<name>A0ACC2XKN7_9TREE</name>
<dbReference type="Proteomes" id="UP001243375">
    <property type="component" value="Unassembled WGS sequence"/>
</dbReference>
<proteinExistence type="predicted"/>
<evidence type="ECO:0000313" key="1">
    <source>
        <dbReference type="EMBL" id="KAJ9124175.1"/>
    </source>
</evidence>
<reference evidence="1" key="1">
    <citation type="submission" date="2023-04" db="EMBL/GenBank/DDBJ databases">
        <title>Draft Genome sequencing of Naganishia species isolated from polar environments using Oxford Nanopore Technology.</title>
        <authorList>
            <person name="Leo P."/>
            <person name="Venkateswaran K."/>
        </authorList>
    </citation>
    <scope>NUCLEOTIDE SEQUENCE</scope>
    <source>
        <strain evidence="1">MNA-CCFEE 5425</strain>
    </source>
</reference>
<protein>
    <submittedName>
        <fullName evidence="1">Uncharacterized protein</fullName>
    </submittedName>
</protein>
<evidence type="ECO:0000313" key="2">
    <source>
        <dbReference type="Proteomes" id="UP001243375"/>
    </source>
</evidence>
<gene>
    <name evidence="1" type="ORF">QFC22_000972</name>
</gene>
<keyword evidence="2" id="KW-1185">Reference proteome</keyword>
<dbReference type="EMBL" id="JASBWU010000002">
    <property type="protein sequence ID" value="KAJ9124175.1"/>
    <property type="molecule type" value="Genomic_DNA"/>
</dbReference>